<evidence type="ECO:0000259" key="4">
    <source>
        <dbReference type="Pfam" id="PF16371"/>
    </source>
</evidence>
<dbReference type="SMART" id="SM00564">
    <property type="entry name" value="PQQ"/>
    <property type="match status" value="8"/>
</dbReference>
<dbReference type="InterPro" id="IPR029052">
    <property type="entry name" value="Metallo-depent_PP-like"/>
</dbReference>
<dbReference type="SUPFAM" id="SSF50998">
    <property type="entry name" value="Quinoprotein alcohol dehydrogenase-like"/>
    <property type="match status" value="2"/>
</dbReference>
<proteinExistence type="predicted"/>
<dbReference type="Gene3D" id="2.130.10.10">
    <property type="entry name" value="YVTN repeat-like/Quinoprotein amine dehydrogenase"/>
    <property type="match status" value="2"/>
</dbReference>
<feature type="chain" id="PRO_5046831043" evidence="1">
    <location>
        <begin position="21"/>
        <end position="852"/>
    </location>
</feature>
<evidence type="ECO:0000313" key="5">
    <source>
        <dbReference type="EMBL" id="MFC3763334.1"/>
    </source>
</evidence>
<feature type="domain" description="Pyrrolo-quinoline quinone repeat" evidence="3">
    <location>
        <begin position="545"/>
        <end position="690"/>
    </location>
</feature>
<dbReference type="Pfam" id="PF13360">
    <property type="entry name" value="PQQ_2"/>
    <property type="match status" value="2"/>
</dbReference>
<evidence type="ECO:0000259" key="3">
    <source>
        <dbReference type="Pfam" id="PF13360"/>
    </source>
</evidence>
<evidence type="ECO:0000313" key="6">
    <source>
        <dbReference type="Proteomes" id="UP001595699"/>
    </source>
</evidence>
<dbReference type="InterPro" id="IPR011047">
    <property type="entry name" value="Quinoprotein_ADH-like_sf"/>
</dbReference>
<dbReference type="Proteomes" id="UP001595699">
    <property type="component" value="Unassembled WGS sequence"/>
</dbReference>
<dbReference type="InterPro" id="IPR032285">
    <property type="entry name" value="Metallophos_N"/>
</dbReference>
<feature type="domain" description="Calcineurin-like phosphoesterase" evidence="2">
    <location>
        <begin position="145"/>
        <end position="331"/>
    </location>
</feature>
<feature type="domain" description="Pyrrolo-quinoline quinone repeat" evidence="3">
    <location>
        <begin position="782"/>
        <end position="850"/>
    </location>
</feature>
<reference evidence="6" key="1">
    <citation type="journal article" date="2019" name="Int. J. Syst. Evol. Microbiol.">
        <title>The Global Catalogue of Microorganisms (GCM) 10K type strain sequencing project: providing services to taxonomists for standard genome sequencing and annotation.</title>
        <authorList>
            <consortium name="The Broad Institute Genomics Platform"/>
            <consortium name="The Broad Institute Genome Sequencing Center for Infectious Disease"/>
            <person name="Wu L."/>
            <person name="Ma J."/>
        </authorList>
    </citation>
    <scope>NUCLEOTIDE SEQUENCE [LARGE SCALE GENOMIC DNA]</scope>
    <source>
        <strain evidence="6">CGMCC 4.7241</strain>
    </source>
</reference>
<dbReference type="RefSeq" id="WP_205117699.1">
    <property type="nucleotide sequence ID" value="NZ_JAFBCM010000001.1"/>
</dbReference>
<dbReference type="InterPro" id="IPR018391">
    <property type="entry name" value="PQQ_b-propeller_rpt"/>
</dbReference>
<feature type="domain" description="Calcineurin-like phosphoesterase N-terminal" evidence="4">
    <location>
        <begin position="57"/>
        <end position="131"/>
    </location>
</feature>
<dbReference type="PANTHER" id="PTHR34512:SF30">
    <property type="entry name" value="OUTER MEMBRANE PROTEIN ASSEMBLY FACTOR BAMB"/>
    <property type="match status" value="1"/>
</dbReference>
<evidence type="ECO:0000256" key="1">
    <source>
        <dbReference type="SAM" id="SignalP"/>
    </source>
</evidence>
<dbReference type="Gene3D" id="3.60.21.10">
    <property type="match status" value="1"/>
</dbReference>
<name>A0ABV7YGA0_9ACTN</name>
<dbReference type="InterPro" id="IPR004843">
    <property type="entry name" value="Calcineurin-like_PHP"/>
</dbReference>
<dbReference type="Pfam" id="PF00149">
    <property type="entry name" value="Metallophos"/>
    <property type="match status" value="1"/>
</dbReference>
<dbReference type="EMBL" id="JBHRZH010000018">
    <property type="protein sequence ID" value="MFC3763334.1"/>
    <property type="molecule type" value="Genomic_DNA"/>
</dbReference>
<comment type="caution">
    <text evidence="5">The sequence shown here is derived from an EMBL/GenBank/DDBJ whole genome shotgun (WGS) entry which is preliminary data.</text>
</comment>
<dbReference type="Pfam" id="PF16371">
    <property type="entry name" value="MetallophosN"/>
    <property type="match status" value="1"/>
</dbReference>
<dbReference type="InterPro" id="IPR015943">
    <property type="entry name" value="WD40/YVTN_repeat-like_dom_sf"/>
</dbReference>
<sequence>MRPQPWLAVLGATVVAGSLATTLVQTESSHADAPPGTAAVTGQVFADLDKDGTKDGNEPGIPNVAISDGDVVKRTDHRGKYALTVNTERRKTDLVFVSSPAGFVPAPDADNIPRFYAPVTPDAAGNAIVDFALRPNSDATRRSYRFIGLADVHVQAGTTNNKERFSGQIAQINKLIATSTPKDRPLFSVVSGDLTNNATLQEFADFRAGTKVSTIPVWPAIGNHEYFFQSGNTYADLVDNYRQTVGPEWYSFSSGDRHFVMLDNIQGLNQPDQLRWLEQDLALVPRWQQVVVITHIPINTPQATTVDKLPALVKLLERHNTKLLLAGHTHSNDVDAAPIKGALHAVTTSSSYTIDQTPNGFRVVSFKGNRINLPFREYGQSKNLTIVNPAPGGSLPRARTAIEVNAYDTSLEVASARYRIDNGGWRSLSAVGDWTWTAPVDARSWLLGSHKITVETTGTDGTKSWQEGTFSVVAASAAPEQGAPWTAFHGNPAHTGLTTDAVKPPLRLAWTHFTQGKILTGSPAVVDGGVYIGVRDENDVKLNAVHALDLATGKLRWSVKADGQVEGTPSVVDGVVYATSIRGTVYAIKASTGKVLWSYRAGNPGDRVWMYQAPTVVDGVIYQSYSTGAGTALEAIDAATGTRKWIANSGIGGNWHSFGTAAVADGLVVHAAQGGLLSAFDTATGTRKWAKAPAGGWTRTAPVLADGQLLMTFQGDIVVALDPSTGVERWRYRSPGKSFLAGDGTASAPAVSNGVAYVSFADGSVTALDLATGLKRWSHQTGHGVLSSPAVSGDVVYVGGNDGFVRALDAATGAELWKHRLGPWVASSPAVSGNALVIGAYDGNVYAFTSAS</sequence>
<keyword evidence="1" id="KW-0732">Signal</keyword>
<dbReference type="PANTHER" id="PTHR34512">
    <property type="entry name" value="CELL SURFACE PROTEIN"/>
    <property type="match status" value="1"/>
</dbReference>
<protein>
    <submittedName>
        <fullName evidence="5">PQQ-binding-like beta-propeller repeat protein</fullName>
    </submittedName>
</protein>
<keyword evidence="6" id="KW-1185">Reference proteome</keyword>
<organism evidence="5 6">
    <name type="scientific">Tenggerimyces flavus</name>
    <dbReference type="NCBI Taxonomy" id="1708749"/>
    <lineage>
        <taxon>Bacteria</taxon>
        <taxon>Bacillati</taxon>
        <taxon>Actinomycetota</taxon>
        <taxon>Actinomycetes</taxon>
        <taxon>Propionibacteriales</taxon>
        <taxon>Nocardioidaceae</taxon>
        <taxon>Tenggerimyces</taxon>
    </lineage>
</organism>
<evidence type="ECO:0000259" key="2">
    <source>
        <dbReference type="Pfam" id="PF00149"/>
    </source>
</evidence>
<accession>A0ABV7YGA0</accession>
<gene>
    <name evidence="5" type="ORF">ACFOUW_21025</name>
</gene>
<dbReference type="InterPro" id="IPR002372">
    <property type="entry name" value="PQQ_rpt_dom"/>
</dbReference>
<feature type="signal peptide" evidence="1">
    <location>
        <begin position="1"/>
        <end position="20"/>
    </location>
</feature>
<dbReference type="SUPFAM" id="SSF56300">
    <property type="entry name" value="Metallo-dependent phosphatases"/>
    <property type="match status" value="1"/>
</dbReference>